<dbReference type="AlphaFoldDB" id="A0A1H3IB54"/>
<protein>
    <submittedName>
        <fullName evidence="4">PKD domain-containing protein</fullName>
    </submittedName>
</protein>
<dbReference type="Gene3D" id="2.60.40.10">
    <property type="entry name" value="Immunoglobulins"/>
    <property type="match status" value="1"/>
</dbReference>
<keyword evidence="2" id="KW-0472">Membrane</keyword>
<accession>A0A1H3IB54</accession>
<dbReference type="InterPro" id="IPR035986">
    <property type="entry name" value="PKD_dom_sf"/>
</dbReference>
<evidence type="ECO:0000313" key="4">
    <source>
        <dbReference type="EMBL" id="SDY24479.1"/>
    </source>
</evidence>
<dbReference type="Proteomes" id="UP000199170">
    <property type="component" value="Unassembled WGS sequence"/>
</dbReference>
<proteinExistence type="predicted"/>
<dbReference type="Pfam" id="PF18911">
    <property type="entry name" value="PKD_4"/>
    <property type="match status" value="1"/>
</dbReference>
<sequence>MNTRWSRRGVVRTAGSGIAGLAVLGTAGTSVGQTDSKASITFADQASDGSSVTIDTIETDVAARFVLRNRELGEVGGPVSFDAGAVVEDYAVELTTEITEAKTLSANLYNSEGQNIARETADIIIGESSDLVPGFGPKLVEADPAFGFNYPYYLYAPSKTTGSDPGSILIEPNNSGETTDDFEVQRQSAASRISGGTSREISDRLTVPLLVPVFPRPQSDPVDWRHYIHALDRQTMQISDGPLERVDLQLLRMADHARELLSEQSYAVDDQLLLNGFSASGNFVDRFAVLHPDRVRSVTAGGLNGMAMLPLAEAEGRTLDYHIGIADVEELTGEPVDVDALDGVNQFLFMGSADGNDTIPYDDAWSEGMREVALEVYGEEMITERFPYCQSAYEQAGVDAQFKLYEGVAHTPAPALEDIVEFHRRSLDGESVSSFDQTLGFEPVLEQTAEQAAIGEAIEFDASSTAIGLGNILAHIWEFSDGETRTGQVVTRRFDTAGEYSVELTVIDDNGREATTETTVVVGENVEQTASGTGTERDTPSTTPRETGRATDQDRRITLPGIGVGVAGTSLIGGGFLALRDRFGQ</sequence>
<name>A0A1H3IB54_9EURY</name>
<dbReference type="Gene3D" id="3.40.50.1820">
    <property type="entry name" value="alpha/beta hydrolase"/>
    <property type="match status" value="1"/>
</dbReference>
<keyword evidence="2" id="KW-0812">Transmembrane</keyword>
<dbReference type="InterPro" id="IPR000601">
    <property type="entry name" value="PKD_dom"/>
</dbReference>
<evidence type="ECO:0000259" key="3">
    <source>
        <dbReference type="PROSITE" id="PS50093"/>
    </source>
</evidence>
<keyword evidence="5" id="KW-1185">Reference proteome</keyword>
<dbReference type="InterPro" id="IPR013783">
    <property type="entry name" value="Ig-like_fold"/>
</dbReference>
<evidence type="ECO:0000256" key="2">
    <source>
        <dbReference type="SAM" id="Phobius"/>
    </source>
</evidence>
<feature type="domain" description="PKD" evidence="3">
    <location>
        <begin position="470"/>
        <end position="522"/>
    </location>
</feature>
<dbReference type="InterPro" id="IPR022409">
    <property type="entry name" value="PKD/Chitinase_dom"/>
</dbReference>
<feature type="compositionally biased region" description="Polar residues" evidence="1">
    <location>
        <begin position="529"/>
        <end position="545"/>
    </location>
</feature>
<evidence type="ECO:0000313" key="5">
    <source>
        <dbReference type="Proteomes" id="UP000199170"/>
    </source>
</evidence>
<evidence type="ECO:0000256" key="1">
    <source>
        <dbReference type="SAM" id="MobiDB-lite"/>
    </source>
</evidence>
<dbReference type="PROSITE" id="PS50093">
    <property type="entry name" value="PKD"/>
    <property type="match status" value="1"/>
</dbReference>
<feature type="transmembrane region" description="Helical" evidence="2">
    <location>
        <begin position="557"/>
        <end position="579"/>
    </location>
</feature>
<dbReference type="SMART" id="SM00089">
    <property type="entry name" value="PKD"/>
    <property type="match status" value="1"/>
</dbReference>
<organism evidence="4 5">
    <name type="scientific">Halobellus clavatus</name>
    <dbReference type="NCBI Taxonomy" id="660517"/>
    <lineage>
        <taxon>Archaea</taxon>
        <taxon>Methanobacteriati</taxon>
        <taxon>Methanobacteriota</taxon>
        <taxon>Stenosarchaea group</taxon>
        <taxon>Halobacteria</taxon>
        <taxon>Halobacteriales</taxon>
        <taxon>Haloferacaceae</taxon>
        <taxon>Halobellus</taxon>
    </lineage>
</organism>
<dbReference type="CDD" id="cd00146">
    <property type="entry name" value="PKD"/>
    <property type="match status" value="1"/>
</dbReference>
<dbReference type="SUPFAM" id="SSF49299">
    <property type="entry name" value="PKD domain"/>
    <property type="match status" value="1"/>
</dbReference>
<gene>
    <name evidence="4" type="ORF">SAMN04487946_10982</name>
</gene>
<dbReference type="InterPro" id="IPR029058">
    <property type="entry name" value="AB_hydrolase_fold"/>
</dbReference>
<reference evidence="5" key="1">
    <citation type="submission" date="2016-10" db="EMBL/GenBank/DDBJ databases">
        <authorList>
            <person name="Varghese N."/>
            <person name="Submissions S."/>
        </authorList>
    </citation>
    <scope>NUCLEOTIDE SEQUENCE [LARGE SCALE GENOMIC DNA]</scope>
    <source>
        <strain evidence="5">CGMCC 1.10118</strain>
    </source>
</reference>
<feature type="region of interest" description="Disordered" evidence="1">
    <location>
        <begin position="529"/>
        <end position="552"/>
    </location>
</feature>
<dbReference type="SUPFAM" id="SSF53474">
    <property type="entry name" value="alpha/beta-Hydrolases"/>
    <property type="match status" value="1"/>
</dbReference>
<dbReference type="STRING" id="660517.SAMN04487946_10982"/>
<keyword evidence="2" id="KW-1133">Transmembrane helix</keyword>
<dbReference type="EMBL" id="FNPB01000009">
    <property type="protein sequence ID" value="SDY24479.1"/>
    <property type="molecule type" value="Genomic_DNA"/>
</dbReference>